<organism evidence="6 7">
    <name type="scientific">Candidatus Sulfurimonas baltica</name>
    <dbReference type="NCBI Taxonomy" id="2740404"/>
    <lineage>
        <taxon>Bacteria</taxon>
        <taxon>Pseudomonadati</taxon>
        <taxon>Campylobacterota</taxon>
        <taxon>Epsilonproteobacteria</taxon>
        <taxon>Campylobacterales</taxon>
        <taxon>Sulfurimonadaceae</taxon>
        <taxon>Sulfurimonas</taxon>
    </lineage>
</organism>
<dbReference type="KEGG" id="sbal:HUE88_08545"/>
<dbReference type="InterPro" id="IPR023166">
    <property type="entry name" value="BaiN-like_dom_sf"/>
</dbReference>
<keyword evidence="7" id="KW-1185">Reference proteome</keyword>
<feature type="domain" description="RsdA/BaiN/AoA(So)-like insert" evidence="5">
    <location>
        <begin position="178"/>
        <end position="351"/>
    </location>
</feature>
<evidence type="ECO:0000313" key="7">
    <source>
        <dbReference type="Proteomes" id="UP000593994"/>
    </source>
</evidence>
<proteinExistence type="predicted"/>
<comment type="cofactor">
    <cofactor evidence="1">
        <name>FAD</name>
        <dbReference type="ChEBI" id="CHEBI:57692"/>
    </cofactor>
</comment>
<feature type="domain" description="RsdA/BaiN/AoA(So)-like Rossmann fold-like" evidence="4">
    <location>
        <begin position="5"/>
        <end position="404"/>
    </location>
</feature>
<dbReference type="PANTHER" id="PTHR42887">
    <property type="entry name" value="OS12G0638800 PROTEIN"/>
    <property type="match status" value="1"/>
</dbReference>
<dbReference type="SUPFAM" id="SSF51905">
    <property type="entry name" value="FAD/NAD(P)-binding domain"/>
    <property type="match status" value="1"/>
</dbReference>
<dbReference type="InterPro" id="IPR004792">
    <property type="entry name" value="BaiN-like"/>
</dbReference>
<keyword evidence="2" id="KW-0285">Flavoprotein</keyword>
<evidence type="ECO:0000259" key="5">
    <source>
        <dbReference type="Pfam" id="PF22780"/>
    </source>
</evidence>
<evidence type="ECO:0000256" key="3">
    <source>
        <dbReference type="ARBA" id="ARBA00022827"/>
    </source>
</evidence>
<dbReference type="SUPFAM" id="SSF160996">
    <property type="entry name" value="HI0933 insert domain-like"/>
    <property type="match status" value="1"/>
</dbReference>
<protein>
    <submittedName>
        <fullName evidence="6">NAD(P)/FAD-dependent oxidoreductase</fullName>
    </submittedName>
</protein>
<dbReference type="InterPro" id="IPR055178">
    <property type="entry name" value="RsdA/BaiN/AoA(So)-like_dom"/>
</dbReference>
<dbReference type="AlphaFoldDB" id="A0A7S7RM42"/>
<dbReference type="NCBIfam" id="TIGR00275">
    <property type="entry name" value="aminoacetone oxidase family FAD-binding enzyme"/>
    <property type="match status" value="1"/>
</dbReference>
<dbReference type="PRINTS" id="PR00411">
    <property type="entry name" value="PNDRDTASEI"/>
</dbReference>
<evidence type="ECO:0000259" key="4">
    <source>
        <dbReference type="Pfam" id="PF03486"/>
    </source>
</evidence>
<dbReference type="InterPro" id="IPR057661">
    <property type="entry name" value="RsdA/BaiN/AoA(So)_Rossmann"/>
</dbReference>
<evidence type="ECO:0000313" key="6">
    <source>
        <dbReference type="EMBL" id="QOY51179.1"/>
    </source>
</evidence>
<evidence type="ECO:0000256" key="2">
    <source>
        <dbReference type="ARBA" id="ARBA00022630"/>
    </source>
</evidence>
<dbReference type="Gene3D" id="2.40.30.10">
    <property type="entry name" value="Translation factors"/>
    <property type="match status" value="1"/>
</dbReference>
<keyword evidence="3" id="KW-0274">FAD</keyword>
<accession>A0A7S7RM42</accession>
<dbReference type="Proteomes" id="UP000593994">
    <property type="component" value="Chromosome"/>
</dbReference>
<dbReference type="Pfam" id="PF22780">
    <property type="entry name" value="HI0933_like_1st"/>
    <property type="match status" value="1"/>
</dbReference>
<dbReference type="EMBL" id="CP054492">
    <property type="protein sequence ID" value="QOY51179.1"/>
    <property type="molecule type" value="Genomic_DNA"/>
</dbReference>
<evidence type="ECO:0000256" key="1">
    <source>
        <dbReference type="ARBA" id="ARBA00001974"/>
    </source>
</evidence>
<dbReference type="PANTHER" id="PTHR42887:SF2">
    <property type="entry name" value="OS12G0638800 PROTEIN"/>
    <property type="match status" value="1"/>
</dbReference>
<sequence>MKTKRVAIIGGGASGLLCAIFCAKKNLYVDIFEQNSKCAKKILVSGNGRCNITNRDLSSNDFFSDNPSFTEFALKEFGFKEFEKFCESIGLLLEVKDDGRAYPLSNEAKSVASLLLSHATNLGVNIHVDSKITDIKKLLNDYDSVVIATGSEAASHLGGNRDGLDFAQEFGHNIVATYPSLVQLHLNSHVAQKMSGAKLNGEVTLFVNNKKESTCSGDILFTNYGVSGFAILDISQRASVALMEYAKVDIAINLLPNFNAQKLSAHISKVALSVPEFTIADILSGLIPVKIVHGLLEDLKIPTSTCAVRNEEVHLGRSHDIGTKLSKKIANQMLNWRFEVSDTHGFRHAEVCGGGVDTTEVNPKTMESLKQKNLYFCGEVLDVVGRRGGYNFAFAWASGHLAAKEITKS</sequence>
<dbReference type="RefSeq" id="WP_194368293.1">
    <property type="nucleotide sequence ID" value="NZ_CP054492.1"/>
</dbReference>
<dbReference type="Pfam" id="PF03486">
    <property type="entry name" value="HI0933_like"/>
    <property type="match status" value="1"/>
</dbReference>
<dbReference type="Gene3D" id="1.10.8.260">
    <property type="entry name" value="HI0933 insert domain-like"/>
    <property type="match status" value="1"/>
</dbReference>
<reference evidence="6 7" key="1">
    <citation type="submission" date="2020-05" db="EMBL/GenBank/DDBJ databases">
        <title>Sulfurimonas marisnigri, sp. nov., and Sulfurimonas baltica, sp. nov., manganese oxide reducing chemolithoautotrophs of the class Epsilonproteobacteria isolated from the pelagic redoxclines of the Black and Baltic Seas and emended description of the genus Sulfurimonas.</title>
        <authorList>
            <person name="Henkel J.V."/>
            <person name="Laudan C."/>
            <person name="Werner J."/>
            <person name="Neu T."/>
            <person name="Plewe S."/>
            <person name="Sproer C."/>
            <person name="Bunk B."/>
            <person name="Schulz-Vogt H.N."/>
        </authorList>
    </citation>
    <scope>NUCLEOTIDE SEQUENCE [LARGE SCALE GENOMIC DNA]</scope>
    <source>
        <strain evidence="6 7">GD2</strain>
    </source>
</reference>
<dbReference type="InterPro" id="IPR036188">
    <property type="entry name" value="FAD/NAD-bd_sf"/>
</dbReference>
<dbReference type="Gene3D" id="3.50.50.60">
    <property type="entry name" value="FAD/NAD(P)-binding domain"/>
    <property type="match status" value="1"/>
</dbReference>
<gene>
    <name evidence="6" type="ORF">HUE88_08545</name>
</gene>
<name>A0A7S7RM42_9BACT</name>